<evidence type="ECO:0000259" key="2">
    <source>
        <dbReference type="SMART" id="SM00776"/>
    </source>
</evidence>
<proteinExistence type="predicted"/>
<dbReference type="AlphaFoldDB" id="A0A1I3CCT7"/>
<dbReference type="InterPro" id="IPR008979">
    <property type="entry name" value="Galactose-bd-like_sf"/>
</dbReference>
<dbReference type="Pfam" id="PF08305">
    <property type="entry name" value="NPCBM"/>
    <property type="match status" value="1"/>
</dbReference>
<evidence type="ECO:0000313" key="3">
    <source>
        <dbReference type="EMBL" id="SFH72374.1"/>
    </source>
</evidence>
<keyword evidence="4" id="KW-1185">Reference proteome</keyword>
<dbReference type="STRING" id="1576369.SAMN05421753_102228"/>
<feature type="domain" description="Glycosyl hydrolase family 98 putative carbohydrate-binding module" evidence="2">
    <location>
        <begin position="261"/>
        <end position="416"/>
    </location>
</feature>
<dbReference type="SMART" id="SM00776">
    <property type="entry name" value="NPCBM"/>
    <property type="match status" value="1"/>
</dbReference>
<name>A0A1I3CCT7_9PLAN</name>
<evidence type="ECO:0000256" key="1">
    <source>
        <dbReference type="SAM" id="SignalP"/>
    </source>
</evidence>
<dbReference type="EMBL" id="FOQD01000002">
    <property type="protein sequence ID" value="SFH72374.1"/>
    <property type="molecule type" value="Genomic_DNA"/>
</dbReference>
<dbReference type="Proteomes" id="UP000199518">
    <property type="component" value="Unassembled WGS sequence"/>
</dbReference>
<evidence type="ECO:0000313" key="4">
    <source>
        <dbReference type="Proteomes" id="UP000199518"/>
    </source>
</evidence>
<protein>
    <submittedName>
        <fullName evidence="3">NPCBM/NEW2 domain-containing protein</fullName>
    </submittedName>
</protein>
<dbReference type="InterPro" id="IPR013222">
    <property type="entry name" value="Glyco_hyd_98_carb-bd"/>
</dbReference>
<gene>
    <name evidence="3" type="ORF">SAMN05421753_102228</name>
</gene>
<sequence length="416" mass="44810">MRQAWCAAVLKCFLAIACVAVFSVVWSCDAKAGAPATVTLLDGTTQSGELTGLNSQEIQLQTAQGTQQFAADSVMQLEFTGTTASEESKSFTGVCVDQSQLQLTSLTSDGTTASLETPTLGKLNIPIRQFVDFRLAPLDDKVAASWQDLRTRNSRDDLLVIRKGDVLDYVAGSVGRITPEAVTVLVRGKELNAPRDRIFGIVFAAPAAATGGRRVAAKTSAGDVLQADSFNLNENTLEVASTSLGKLEVPLDQIASLDFGGGRIRFLSDLAFDSSASKSPDPQEPVVWFVSKNSPAGAGGKGVLKIGNKEYRRGLWLHSGAVLRYRLNREYTRLRATAGFELTHVTRMPRFDPKVRLVITGDGKTLLTRDFNWNEPSVPLDVDLADVRELTIQVESLGAGHGILEHFALGDAQVIQ</sequence>
<keyword evidence="1" id="KW-0732">Signal</keyword>
<feature type="signal peptide" evidence="1">
    <location>
        <begin position="1"/>
        <end position="32"/>
    </location>
</feature>
<dbReference type="RefSeq" id="WP_139228227.1">
    <property type="nucleotide sequence ID" value="NZ_FOQD01000002.1"/>
</dbReference>
<dbReference type="SUPFAM" id="SSF49785">
    <property type="entry name" value="Galactose-binding domain-like"/>
    <property type="match status" value="1"/>
</dbReference>
<dbReference type="InterPro" id="IPR038637">
    <property type="entry name" value="NPCBM_sf"/>
</dbReference>
<feature type="chain" id="PRO_5011606726" evidence="1">
    <location>
        <begin position="33"/>
        <end position="416"/>
    </location>
</feature>
<accession>A0A1I3CCT7</accession>
<dbReference type="OrthoDB" id="272011at2"/>
<reference evidence="4" key="1">
    <citation type="submission" date="2016-10" db="EMBL/GenBank/DDBJ databases">
        <authorList>
            <person name="Varghese N."/>
            <person name="Submissions S."/>
        </authorList>
    </citation>
    <scope>NUCLEOTIDE SEQUENCE [LARGE SCALE GENOMIC DNA]</scope>
    <source>
        <strain evidence="4">DSM 26348</strain>
    </source>
</reference>
<organism evidence="3 4">
    <name type="scientific">Planctomicrobium piriforme</name>
    <dbReference type="NCBI Taxonomy" id="1576369"/>
    <lineage>
        <taxon>Bacteria</taxon>
        <taxon>Pseudomonadati</taxon>
        <taxon>Planctomycetota</taxon>
        <taxon>Planctomycetia</taxon>
        <taxon>Planctomycetales</taxon>
        <taxon>Planctomycetaceae</taxon>
        <taxon>Planctomicrobium</taxon>
    </lineage>
</organism>
<dbReference type="Gene3D" id="2.60.120.1060">
    <property type="entry name" value="NPCBM/NEW2 domain"/>
    <property type="match status" value="1"/>
</dbReference>